<feature type="compositionally biased region" description="Low complexity" evidence="1">
    <location>
        <begin position="418"/>
        <end position="427"/>
    </location>
</feature>
<reference evidence="3 4" key="1">
    <citation type="submission" date="2023-07" db="EMBL/GenBank/DDBJ databases">
        <title>Comparative genomics of wheat-associated soil bacteria to identify genetic determinants of phenazine resistance.</title>
        <authorList>
            <person name="Mouncey N."/>
        </authorList>
    </citation>
    <scope>NUCLEOTIDE SEQUENCE [LARGE SCALE GENOMIC DNA]</scope>
    <source>
        <strain evidence="3 4">V3I3</strain>
    </source>
</reference>
<accession>A0ABU0R9S2</accession>
<feature type="compositionally biased region" description="Low complexity" evidence="1">
    <location>
        <begin position="315"/>
        <end position="328"/>
    </location>
</feature>
<keyword evidence="2" id="KW-0812">Transmembrane</keyword>
<name>A0ABU0R9S2_9MICO</name>
<feature type="region of interest" description="Disordered" evidence="1">
    <location>
        <begin position="844"/>
        <end position="869"/>
    </location>
</feature>
<keyword evidence="4" id="KW-1185">Reference proteome</keyword>
<feature type="compositionally biased region" description="Low complexity" evidence="1">
    <location>
        <begin position="386"/>
        <end position="403"/>
    </location>
</feature>
<protein>
    <recommendedName>
        <fullName evidence="5">Regulator of septum formation</fullName>
    </recommendedName>
</protein>
<gene>
    <name evidence="3" type="ORF">QFZ26_001354</name>
</gene>
<feature type="compositionally biased region" description="Acidic residues" evidence="1">
    <location>
        <begin position="577"/>
        <end position="588"/>
    </location>
</feature>
<evidence type="ECO:0000256" key="1">
    <source>
        <dbReference type="SAM" id="MobiDB-lite"/>
    </source>
</evidence>
<feature type="compositionally biased region" description="Acidic residues" evidence="1">
    <location>
        <begin position="543"/>
        <end position="557"/>
    </location>
</feature>
<dbReference type="Proteomes" id="UP001239083">
    <property type="component" value="Unassembled WGS sequence"/>
</dbReference>
<feature type="compositionally biased region" description="Acidic residues" evidence="1">
    <location>
        <begin position="643"/>
        <end position="659"/>
    </location>
</feature>
<feature type="compositionally biased region" description="Pro residues" evidence="1">
    <location>
        <begin position="97"/>
        <end position="109"/>
    </location>
</feature>
<feature type="transmembrane region" description="Helical" evidence="2">
    <location>
        <begin position="819"/>
        <end position="838"/>
    </location>
</feature>
<keyword evidence="2" id="KW-1133">Transmembrane helix</keyword>
<comment type="caution">
    <text evidence="3">The sequence shown here is derived from an EMBL/GenBank/DDBJ whole genome shotgun (WGS) entry which is preliminary data.</text>
</comment>
<dbReference type="EMBL" id="JAUSYY010000001">
    <property type="protein sequence ID" value="MDQ0893799.1"/>
    <property type="molecule type" value="Genomic_DNA"/>
</dbReference>
<organism evidence="3 4">
    <name type="scientific">Agromyces ramosus</name>
    <dbReference type="NCBI Taxonomy" id="33879"/>
    <lineage>
        <taxon>Bacteria</taxon>
        <taxon>Bacillati</taxon>
        <taxon>Actinomycetota</taxon>
        <taxon>Actinomycetes</taxon>
        <taxon>Micrococcales</taxon>
        <taxon>Microbacteriaceae</taxon>
        <taxon>Agromyces</taxon>
    </lineage>
</organism>
<feature type="compositionally biased region" description="Gly residues" evidence="1">
    <location>
        <begin position="719"/>
        <end position="735"/>
    </location>
</feature>
<feature type="compositionally biased region" description="Gly residues" evidence="1">
    <location>
        <begin position="788"/>
        <end position="806"/>
    </location>
</feature>
<feature type="compositionally biased region" description="Low complexity" evidence="1">
    <location>
        <begin position="359"/>
        <end position="370"/>
    </location>
</feature>
<feature type="compositionally biased region" description="Pro residues" evidence="1">
    <location>
        <begin position="226"/>
        <end position="257"/>
    </location>
</feature>
<sequence length="999" mass="99445">MSRSDGFGNADDGADWLLAQLANGHAPERADPPVAPPPAAPTPSPAAAVPPPAAAPPAHTPAPRRGEVLDWFSLAEPAASTDAATRALPVVGSPDPSHAPEPAQPPAAAAPPAQQPNLPSWSPPFAVTRPAPPAAPPSVHLTQVEPPVGTPPVASAPVPPVAEPVPPAVAPVPPVAPAAPVVPPGPVTPTAPFALTWGGNDLESEESLRAAFRALSEPGGAAPATPAEPQPQSQPPASAPPVEPDPSPFAGFAPPPVARQSFTPVQPEPQRHPTTPATAPPSWGEREARAATPNATNFDQELWAALNEPDPDPAAPTGAPAGSFQPAVAPAPQPIASPAPPPAVPAPVQPTASRDPSSAFAAEATDPFAALDTARASRNEQVAPDPSTVAAPQPSASPSAEATPAPPAAATPAPPFAAPLTAPRAPAVDPGPTRAPQTSGLPFIEVRGDAESPLAQPVGAPWHESAATARSPFPAFASSNNGDDDPTREPPAPVDDLLASLGGGASRSRDSLPPAVAPGGSGGGTPPTAPDPAGLDALGLGFGDDDSDDDDAADELDAPQARLRGGPFGRTSRGRESDDDDGDDEGGSDDSPIARELAASGYFWNLTPDPTAEDPKANAEVTTVGLERPVPFAADPFSTDQSAEPEAESEAEPEPEPEPEWAFGADETAGFPVQPAERADVFPPDDEWQAAPTWPAASAHPTATFDATDDPDPLAELFGGAGAAGAGAAGAGAPGSSGAAAASHSPFVPAGTAGAPTGGRAATPDWRIAPNTPAPASSAPTPRTTSGSGNGGGTGSGGTGGSGGSGDSKPGASRTTRTLIWVAGSLVVLLVIAGLFYLGTQLTRGGGGASPSAEGTPSAVEETPVPPPTAPQPVGVHAWNTLFGGECVDPFVDVWAQEFAVVDCVNPHAAQLVYRGMLPGDAAAPFPGEAELGTQMATLCRADGVIDSAAASPIPDLQVQGSYPLAEQWAAGERTYYCFVNRAGGEPITGTLQGPGPAV</sequence>
<feature type="compositionally biased region" description="Pro residues" evidence="1">
    <location>
        <begin position="33"/>
        <end position="60"/>
    </location>
</feature>
<feature type="region of interest" description="Disordered" evidence="1">
    <location>
        <begin position="1"/>
        <end position="813"/>
    </location>
</feature>
<feature type="compositionally biased region" description="Pro residues" evidence="1">
    <location>
        <begin position="404"/>
        <end position="417"/>
    </location>
</feature>
<feature type="compositionally biased region" description="Pro residues" evidence="1">
    <location>
        <begin position="157"/>
        <end position="189"/>
    </location>
</feature>
<dbReference type="RefSeq" id="WP_307040525.1">
    <property type="nucleotide sequence ID" value="NZ_JAUSYY010000001.1"/>
</dbReference>
<feature type="compositionally biased region" description="Low complexity" evidence="1">
    <location>
        <begin position="736"/>
        <end position="787"/>
    </location>
</feature>
<evidence type="ECO:0000256" key="2">
    <source>
        <dbReference type="SAM" id="Phobius"/>
    </source>
</evidence>
<evidence type="ECO:0000313" key="3">
    <source>
        <dbReference type="EMBL" id="MDQ0893799.1"/>
    </source>
</evidence>
<evidence type="ECO:0008006" key="5">
    <source>
        <dbReference type="Google" id="ProtNLM"/>
    </source>
</evidence>
<feature type="compositionally biased region" description="Pro residues" evidence="1">
    <location>
        <begin position="329"/>
        <end position="348"/>
    </location>
</feature>
<keyword evidence="2" id="KW-0472">Membrane</keyword>
<proteinExistence type="predicted"/>
<evidence type="ECO:0000313" key="4">
    <source>
        <dbReference type="Proteomes" id="UP001239083"/>
    </source>
</evidence>